<dbReference type="RefSeq" id="WP_010772191.1">
    <property type="nucleotide sequence ID" value="NZ_KB946334.1"/>
</dbReference>
<accession>R3W9I8</accession>
<gene>
    <name evidence="2" type="ORF">UC7_02084</name>
</gene>
<dbReference type="OrthoDB" id="9966550at2"/>
<feature type="chain" id="PRO_5039140798" description="Lipoprotein" evidence="1">
    <location>
        <begin position="23"/>
        <end position="178"/>
    </location>
</feature>
<dbReference type="eggNOG" id="ENOG5032HMF">
    <property type="taxonomic scope" value="Bacteria"/>
</dbReference>
<reference evidence="2 3" key="1">
    <citation type="submission" date="2013-02" db="EMBL/GenBank/DDBJ databases">
        <title>The Genome Sequence of Enterococcus caccae BAA-1240.</title>
        <authorList>
            <consortium name="The Broad Institute Genome Sequencing Platform"/>
            <consortium name="The Broad Institute Genome Sequencing Center for Infectious Disease"/>
            <person name="Earl A.M."/>
            <person name="Gilmore M.S."/>
            <person name="Lebreton F."/>
            <person name="Walker B."/>
            <person name="Young S.K."/>
            <person name="Zeng Q."/>
            <person name="Gargeya S."/>
            <person name="Fitzgerald M."/>
            <person name="Haas B."/>
            <person name="Abouelleil A."/>
            <person name="Alvarado L."/>
            <person name="Arachchi H.M."/>
            <person name="Berlin A.M."/>
            <person name="Chapman S.B."/>
            <person name="Dewar J."/>
            <person name="Goldberg J."/>
            <person name="Griggs A."/>
            <person name="Gujja S."/>
            <person name="Hansen M."/>
            <person name="Howarth C."/>
            <person name="Imamovic A."/>
            <person name="Larimer J."/>
            <person name="McCowan C."/>
            <person name="Murphy C."/>
            <person name="Neiman D."/>
            <person name="Pearson M."/>
            <person name="Priest M."/>
            <person name="Roberts A."/>
            <person name="Saif S."/>
            <person name="Shea T."/>
            <person name="Sisk P."/>
            <person name="Sykes S."/>
            <person name="Wortman J."/>
            <person name="Nusbaum C."/>
            <person name="Birren B."/>
        </authorList>
    </citation>
    <scope>NUCLEOTIDE SEQUENCE [LARGE SCALE GENOMIC DNA]</scope>
    <source>
        <strain evidence="2 3">ATCC BAA-1240</strain>
    </source>
</reference>
<sequence length="178" mass="20111">MKKLKKKALVGLLVLVSFAIMACGTNNGTTEGTKKKENDTVKKFKAEGYLFSDRSYPSFGSMIYSLILDNPDTGITFESYVELEKKDNNLIPSSIASIRYNEKDEDIDSEIVYFQGKHSADEENTLDAYTKELKKLGLSKGDFIDFVIEYAKDNYKVSKEDLEDAKEFDSDTEDSDDI</sequence>
<evidence type="ECO:0008006" key="4">
    <source>
        <dbReference type="Google" id="ProtNLM"/>
    </source>
</evidence>
<feature type="signal peptide" evidence="1">
    <location>
        <begin position="1"/>
        <end position="22"/>
    </location>
</feature>
<dbReference type="Proteomes" id="UP000013840">
    <property type="component" value="Unassembled WGS sequence"/>
</dbReference>
<proteinExistence type="predicted"/>
<dbReference type="PROSITE" id="PS51257">
    <property type="entry name" value="PROKAR_LIPOPROTEIN"/>
    <property type="match status" value="1"/>
</dbReference>
<evidence type="ECO:0000313" key="3">
    <source>
        <dbReference type="Proteomes" id="UP000013840"/>
    </source>
</evidence>
<dbReference type="AlphaFoldDB" id="R3W9I8"/>
<dbReference type="EMBL" id="AJAU01000019">
    <property type="protein sequence ID" value="EOL44541.1"/>
    <property type="molecule type" value="Genomic_DNA"/>
</dbReference>
<name>R3W9I8_9ENTE</name>
<evidence type="ECO:0000313" key="2">
    <source>
        <dbReference type="EMBL" id="EOL44541.1"/>
    </source>
</evidence>
<protein>
    <recommendedName>
        <fullName evidence="4">Lipoprotein</fullName>
    </recommendedName>
</protein>
<evidence type="ECO:0000256" key="1">
    <source>
        <dbReference type="SAM" id="SignalP"/>
    </source>
</evidence>
<keyword evidence="1" id="KW-0732">Signal</keyword>
<organism evidence="2 3">
    <name type="scientific">Enterococcus caccae ATCC BAA-1240</name>
    <dbReference type="NCBI Taxonomy" id="1158612"/>
    <lineage>
        <taxon>Bacteria</taxon>
        <taxon>Bacillati</taxon>
        <taxon>Bacillota</taxon>
        <taxon>Bacilli</taxon>
        <taxon>Lactobacillales</taxon>
        <taxon>Enterococcaceae</taxon>
        <taxon>Enterococcus</taxon>
    </lineage>
</organism>
<dbReference type="PATRIC" id="fig|1158612.3.peg.2062"/>
<keyword evidence="3" id="KW-1185">Reference proteome</keyword>
<dbReference type="STRING" id="317735.RU98_GL000846"/>
<comment type="caution">
    <text evidence="2">The sequence shown here is derived from an EMBL/GenBank/DDBJ whole genome shotgun (WGS) entry which is preliminary data.</text>
</comment>